<name>A0A3S9P1F6_9BACT</name>
<dbReference type="GO" id="GO:0005886">
    <property type="term" value="C:plasma membrane"/>
    <property type="evidence" value="ECO:0007669"/>
    <property type="project" value="UniProtKB-SubCell"/>
</dbReference>
<sequence>MFKKLLSDTVIYGLTTMLMKLINYLLVPLHTEVFTPDSFGIVSYFYAYAVLFNIIYTYGMETTYFRFATKKDDGGQAFNYIQTSLLLTSILFSSLLWLFAPHISDLLGYANSEIYVRFFALLFAIDTMLVIPFANLRILGKAKRFASLKLTEALLTYALNYFFLVSCKEIYANGQEGILTDLVRQFYDPNFGLGYTFLANLITKAGIMLLLLDKFLEIKLRWSWSKMQPYLKYGFPLVFSGIAFAINEVSDRQLLKLLLPDDFYSFGGADYAIGIYSANYKLSIFITLAVTAYKYAAEPFFFATADSKDSPKVFANVMYYFVIVLMMMVLVVVANLSWIAPIFIRSSSYLVGLPVVPILLMANVFLGMYYNLSVWFKVTDQTKYGAYISFVGAVITIGLNTLLIPIIGFYGSAIATLSCYFTMMVLAYVLGQKYYPIPYNIKMISFYIVLTGIFVLLITFLKFDSFAENFIVHNSIFAIFLLIIAFVERKFIKQTANSIKNKLLKK</sequence>
<keyword evidence="3 6" id="KW-0812">Transmembrane</keyword>
<evidence type="ECO:0000256" key="6">
    <source>
        <dbReference type="SAM" id="Phobius"/>
    </source>
</evidence>
<feature type="transmembrane region" description="Helical" evidence="6">
    <location>
        <begin position="350"/>
        <end position="372"/>
    </location>
</feature>
<dbReference type="InterPro" id="IPR002797">
    <property type="entry name" value="Polysacc_synth"/>
</dbReference>
<evidence type="ECO:0000256" key="2">
    <source>
        <dbReference type="ARBA" id="ARBA00022475"/>
    </source>
</evidence>
<feature type="transmembrane region" description="Helical" evidence="6">
    <location>
        <begin position="39"/>
        <end position="59"/>
    </location>
</feature>
<dbReference type="RefSeq" id="WP_126613134.1">
    <property type="nucleotide sequence ID" value="NZ_CP034562.1"/>
</dbReference>
<dbReference type="Proteomes" id="UP000267268">
    <property type="component" value="Chromosome 1"/>
</dbReference>
<feature type="transmembrane region" description="Helical" evidence="6">
    <location>
        <begin position="317"/>
        <end position="344"/>
    </location>
</feature>
<evidence type="ECO:0000256" key="3">
    <source>
        <dbReference type="ARBA" id="ARBA00022692"/>
    </source>
</evidence>
<gene>
    <name evidence="7" type="ORF">EI427_07175</name>
</gene>
<dbReference type="InterPro" id="IPR050833">
    <property type="entry name" value="Poly_Biosynth_Transport"/>
</dbReference>
<comment type="subcellular location">
    <subcellularLocation>
        <location evidence="1">Cell membrane</location>
        <topology evidence="1">Multi-pass membrane protein</topology>
    </subcellularLocation>
</comment>
<dbReference type="EMBL" id="CP034562">
    <property type="protein sequence ID" value="AZQ62027.1"/>
    <property type="molecule type" value="Genomic_DNA"/>
</dbReference>
<feature type="transmembrane region" description="Helical" evidence="6">
    <location>
        <begin position="469"/>
        <end position="487"/>
    </location>
</feature>
<dbReference type="KEGG" id="fll:EI427_07175"/>
<feature type="transmembrane region" description="Helical" evidence="6">
    <location>
        <begin position="9"/>
        <end position="27"/>
    </location>
</feature>
<evidence type="ECO:0000256" key="1">
    <source>
        <dbReference type="ARBA" id="ARBA00004651"/>
    </source>
</evidence>
<keyword evidence="8" id="KW-1185">Reference proteome</keyword>
<evidence type="ECO:0000256" key="5">
    <source>
        <dbReference type="ARBA" id="ARBA00023136"/>
    </source>
</evidence>
<feature type="transmembrane region" description="Helical" evidence="6">
    <location>
        <begin position="413"/>
        <end position="431"/>
    </location>
</feature>
<dbReference type="AlphaFoldDB" id="A0A3S9P1F6"/>
<dbReference type="OrthoDB" id="9814608at2"/>
<keyword evidence="2" id="KW-1003">Cell membrane</keyword>
<accession>A0A3S9P1F6</accession>
<keyword evidence="5 6" id="KW-0472">Membrane</keyword>
<feature type="transmembrane region" description="Helical" evidence="6">
    <location>
        <begin position="443"/>
        <end position="463"/>
    </location>
</feature>
<evidence type="ECO:0000256" key="4">
    <source>
        <dbReference type="ARBA" id="ARBA00022989"/>
    </source>
</evidence>
<organism evidence="7 8">
    <name type="scientific">Flammeovirga pectinis</name>
    <dbReference type="NCBI Taxonomy" id="2494373"/>
    <lineage>
        <taxon>Bacteria</taxon>
        <taxon>Pseudomonadati</taxon>
        <taxon>Bacteroidota</taxon>
        <taxon>Cytophagia</taxon>
        <taxon>Cytophagales</taxon>
        <taxon>Flammeovirgaceae</taxon>
        <taxon>Flammeovirga</taxon>
    </lineage>
</organism>
<feature type="transmembrane region" description="Helical" evidence="6">
    <location>
        <begin position="114"/>
        <end position="134"/>
    </location>
</feature>
<protein>
    <submittedName>
        <fullName evidence="7">Polysaccharide biosynthesis protein</fullName>
    </submittedName>
</protein>
<feature type="transmembrane region" description="Helical" evidence="6">
    <location>
        <begin position="192"/>
        <end position="212"/>
    </location>
</feature>
<evidence type="ECO:0000313" key="7">
    <source>
        <dbReference type="EMBL" id="AZQ62027.1"/>
    </source>
</evidence>
<dbReference type="PANTHER" id="PTHR30250">
    <property type="entry name" value="PST FAMILY PREDICTED COLANIC ACID TRANSPORTER"/>
    <property type="match status" value="1"/>
</dbReference>
<feature type="transmembrane region" description="Helical" evidence="6">
    <location>
        <begin position="271"/>
        <end position="296"/>
    </location>
</feature>
<feature type="transmembrane region" description="Helical" evidence="6">
    <location>
        <begin position="384"/>
        <end position="407"/>
    </location>
</feature>
<dbReference type="PANTHER" id="PTHR30250:SF11">
    <property type="entry name" value="O-ANTIGEN TRANSPORTER-RELATED"/>
    <property type="match status" value="1"/>
</dbReference>
<evidence type="ECO:0000313" key="8">
    <source>
        <dbReference type="Proteomes" id="UP000267268"/>
    </source>
</evidence>
<dbReference type="Pfam" id="PF01943">
    <property type="entry name" value="Polysacc_synt"/>
    <property type="match status" value="1"/>
</dbReference>
<keyword evidence="4 6" id="KW-1133">Transmembrane helix</keyword>
<reference evidence="7 8" key="1">
    <citation type="submission" date="2018-12" db="EMBL/GenBank/DDBJ databases">
        <title>Flammeovirga pectinis sp. nov., isolated from the gut of the Korean scallop, Patinopecten yessoensis.</title>
        <authorList>
            <person name="Bae J.-W."/>
            <person name="Jeong Y.-S."/>
            <person name="Kang W."/>
        </authorList>
    </citation>
    <scope>NUCLEOTIDE SEQUENCE [LARGE SCALE GENOMIC DNA]</scope>
    <source>
        <strain evidence="7 8">L12M1</strain>
    </source>
</reference>
<proteinExistence type="predicted"/>
<feature type="transmembrane region" description="Helical" evidence="6">
    <location>
        <begin position="80"/>
        <end position="99"/>
    </location>
</feature>